<dbReference type="eggNOG" id="ENOG502QTFS">
    <property type="taxonomic scope" value="Eukaryota"/>
</dbReference>
<proteinExistence type="predicted"/>
<organism evidence="2 3">
    <name type="scientific">Nicotiana sylvestris</name>
    <name type="common">Wood tobacco</name>
    <name type="synonym">South American tobacco</name>
    <dbReference type="NCBI Taxonomy" id="4096"/>
    <lineage>
        <taxon>Eukaryota</taxon>
        <taxon>Viridiplantae</taxon>
        <taxon>Streptophyta</taxon>
        <taxon>Embryophyta</taxon>
        <taxon>Tracheophyta</taxon>
        <taxon>Spermatophyta</taxon>
        <taxon>Magnoliopsida</taxon>
        <taxon>eudicotyledons</taxon>
        <taxon>Gunneridae</taxon>
        <taxon>Pentapetalae</taxon>
        <taxon>asterids</taxon>
        <taxon>lamiids</taxon>
        <taxon>Solanales</taxon>
        <taxon>Solanaceae</taxon>
        <taxon>Nicotianoideae</taxon>
        <taxon>Nicotianeae</taxon>
        <taxon>Nicotiana</taxon>
    </lineage>
</organism>
<dbReference type="PANTHER" id="PTHR31170">
    <property type="entry name" value="BNAC04G53230D PROTEIN"/>
    <property type="match status" value="1"/>
</dbReference>
<dbReference type="RefSeq" id="XP_009769020.1">
    <property type="nucleotide sequence ID" value="XM_009770718.1"/>
</dbReference>
<reference evidence="3" key="2">
    <citation type="submission" date="2025-08" db="UniProtKB">
        <authorList>
            <consortium name="RefSeq"/>
        </authorList>
    </citation>
    <scope>IDENTIFICATION</scope>
    <source>
        <tissue evidence="3">Leaf</tissue>
    </source>
</reference>
<evidence type="ECO:0000256" key="1">
    <source>
        <dbReference type="SAM" id="Phobius"/>
    </source>
</evidence>
<protein>
    <submittedName>
        <fullName evidence="3">UPF0481 protein At3g47200-like</fullName>
    </submittedName>
</protein>
<dbReference type="AlphaFoldDB" id="A0A1U7W430"/>
<dbReference type="Proteomes" id="UP000189701">
    <property type="component" value="Unplaced"/>
</dbReference>
<dbReference type="Pfam" id="PF03140">
    <property type="entry name" value="DUF247"/>
    <property type="match status" value="1"/>
</dbReference>
<evidence type="ECO:0000313" key="3">
    <source>
        <dbReference type="RefSeq" id="XP_009769020.1"/>
    </source>
</evidence>
<dbReference type="InterPro" id="IPR004158">
    <property type="entry name" value="DUF247_pln"/>
</dbReference>
<keyword evidence="1" id="KW-0472">Membrane</keyword>
<evidence type="ECO:0000313" key="2">
    <source>
        <dbReference type="Proteomes" id="UP000189701"/>
    </source>
</evidence>
<dbReference type="GeneID" id="104219948"/>
<dbReference type="KEGG" id="nsy:104219948"/>
<keyword evidence="2" id="KW-1185">Reference proteome</keyword>
<feature type="transmembrane region" description="Helical" evidence="1">
    <location>
        <begin position="417"/>
        <end position="440"/>
    </location>
</feature>
<keyword evidence="1" id="KW-0812">Transmembrane</keyword>
<keyword evidence="1" id="KW-1133">Transmembrane helix</keyword>
<accession>A0A1U7W430</accession>
<dbReference type="PANTHER" id="PTHR31170:SF25">
    <property type="entry name" value="BNAA09G04570D PROTEIN"/>
    <property type="match status" value="1"/>
</dbReference>
<name>A0A1U7W430_NICSY</name>
<dbReference type="STRING" id="4096.A0A1U7W430"/>
<gene>
    <name evidence="3" type="primary">LOC104219948</name>
</gene>
<reference evidence="2" key="1">
    <citation type="journal article" date="2013" name="Genome Biol.">
        <title>Reference genomes and transcriptomes of Nicotiana sylvestris and Nicotiana tomentosiformis.</title>
        <authorList>
            <person name="Sierro N."/>
            <person name="Battey J.N."/>
            <person name="Ouadi S."/>
            <person name="Bovet L."/>
            <person name="Goepfert S."/>
            <person name="Bakaher N."/>
            <person name="Peitsch M.C."/>
            <person name="Ivanov N.V."/>
        </authorList>
    </citation>
    <scope>NUCLEOTIDE SEQUENCE [LARGE SCALE GENOMIC DNA]</scope>
</reference>
<sequence>MWSKGQKIPKIPSAILHLEERVSSKKKASFEDYTPFVVSFGPYYHGKHELDQAESIKHQIFDIFVSESQEPKDFFLEMFEVVGEEVRSLYLWEYTAGYSDKELAEMMLLDACFIIAVYSNVASNLSQYVIKLLGNVMFTLAQRDVLLLENQIPFELVKKLLISGRSMAYANYWILFFICKAINVNFDMITGDIHDDADQPPFLLEALRRAVISAHWSKVFLITINKHHAELSYPNRMEDDDTCSPIIDHKIELGNQVKKYSYSFHSVIDLKAKGISFRPSHSDLLGDIKFTSFCFHGRLELPTFVASIKSRVWLKNAIAYELCPDSNTQLQLTSYIKFMKSIISDSKDVQELRDQRILINQLNNDDEVVELFKEINICSLDDDLFDFKVKEQIQKHYNSKAKTWMAELIGTHFHSPWNALALFAAILLLLLTVCQTYFTVYPRG</sequence>